<comment type="similarity">
    <text evidence="4 6">Belongs to the GART family.</text>
</comment>
<gene>
    <name evidence="6" type="primary">purN</name>
    <name evidence="8" type="ORF">SAMN02745724_02213</name>
</gene>
<dbReference type="InterPro" id="IPR002376">
    <property type="entry name" value="Formyl_transf_N"/>
</dbReference>
<dbReference type="GO" id="GO:0006189">
    <property type="term" value="P:'de novo' IMP biosynthetic process"/>
    <property type="evidence" value="ECO:0007669"/>
    <property type="project" value="UniProtKB-UniRule"/>
</dbReference>
<dbReference type="PROSITE" id="PS00373">
    <property type="entry name" value="GART"/>
    <property type="match status" value="1"/>
</dbReference>
<dbReference type="InterPro" id="IPR001555">
    <property type="entry name" value="GART_AS"/>
</dbReference>
<comment type="function">
    <text evidence="6">Catalyzes the transfer of a formyl group from 10-formyltetrahydrofolate to 5-phospho-ribosyl-glycinamide (GAR), producing 5-phospho-ribosyl-N-formylglycinamide (FGAR) and tetrahydrofolate.</text>
</comment>
<feature type="binding site" evidence="6">
    <location>
        <position position="109"/>
    </location>
    <ligand>
        <name>(6R)-10-formyltetrahydrofolate</name>
        <dbReference type="ChEBI" id="CHEBI:195366"/>
    </ligand>
</feature>
<dbReference type="Gene3D" id="3.40.50.170">
    <property type="entry name" value="Formyl transferase, N-terminal domain"/>
    <property type="match status" value="1"/>
</dbReference>
<dbReference type="UniPathway" id="UPA00074">
    <property type="reaction ID" value="UER00126"/>
</dbReference>
<feature type="binding site" evidence="6">
    <location>
        <position position="67"/>
    </location>
    <ligand>
        <name>(6R)-10-formyltetrahydrofolate</name>
        <dbReference type="ChEBI" id="CHEBI:195366"/>
    </ligand>
</feature>
<comment type="catalytic activity">
    <reaction evidence="5 6">
        <text>N(1)-(5-phospho-beta-D-ribosyl)glycinamide + (6R)-10-formyltetrahydrofolate = N(2)-formyl-N(1)-(5-phospho-beta-D-ribosyl)glycinamide + (6S)-5,6,7,8-tetrahydrofolate + H(+)</text>
        <dbReference type="Rhea" id="RHEA:15053"/>
        <dbReference type="ChEBI" id="CHEBI:15378"/>
        <dbReference type="ChEBI" id="CHEBI:57453"/>
        <dbReference type="ChEBI" id="CHEBI:143788"/>
        <dbReference type="ChEBI" id="CHEBI:147286"/>
        <dbReference type="ChEBI" id="CHEBI:195366"/>
        <dbReference type="EC" id="2.1.2.2"/>
    </reaction>
</comment>
<dbReference type="NCBIfam" id="TIGR00639">
    <property type="entry name" value="PurN"/>
    <property type="match status" value="1"/>
</dbReference>
<reference evidence="8 9" key="1">
    <citation type="submission" date="2016-10" db="EMBL/GenBank/DDBJ databases">
        <authorList>
            <person name="de Groot N.N."/>
        </authorList>
    </citation>
    <scope>NUCLEOTIDE SEQUENCE [LARGE SCALE GENOMIC DNA]</scope>
    <source>
        <strain evidence="8 9">DSM 6059</strain>
    </source>
</reference>
<evidence type="ECO:0000256" key="6">
    <source>
        <dbReference type="HAMAP-Rule" id="MF_01930"/>
    </source>
</evidence>
<dbReference type="GO" id="GO:0005829">
    <property type="term" value="C:cytosol"/>
    <property type="evidence" value="ECO:0007669"/>
    <property type="project" value="TreeGrafter"/>
</dbReference>
<evidence type="ECO:0000313" key="8">
    <source>
        <dbReference type="EMBL" id="SFC65703.1"/>
    </source>
</evidence>
<dbReference type="EMBL" id="FOLO01000014">
    <property type="protein sequence ID" value="SFC65703.1"/>
    <property type="molecule type" value="Genomic_DNA"/>
</dbReference>
<evidence type="ECO:0000256" key="3">
    <source>
        <dbReference type="ARBA" id="ARBA00022755"/>
    </source>
</evidence>
<dbReference type="Pfam" id="PF00551">
    <property type="entry name" value="Formyl_trans_N"/>
    <property type="match status" value="1"/>
</dbReference>
<organism evidence="8 9">
    <name type="scientific">Pseudoalteromonas denitrificans DSM 6059</name>
    <dbReference type="NCBI Taxonomy" id="1123010"/>
    <lineage>
        <taxon>Bacteria</taxon>
        <taxon>Pseudomonadati</taxon>
        <taxon>Pseudomonadota</taxon>
        <taxon>Gammaproteobacteria</taxon>
        <taxon>Alteromonadales</taxon>
        <taxon>Pseudoalteromonadaceae</taxon>
        <taxon>Pseudoalteromonas</taxon>
    </lineage>
</organism>
<dbReference type="PANTHER" id="PTHR43369:SF2">
    <property type="entry name" value="PHOSPHORIBOSYLGLYCINAMIDE FORMYLTRANSFERASE"/>
    <property type="match status" value="1"/>
</dbReference>
<evidence type="ECO:0000256" key="5">
    <source>
        <dbReference type="ARBA" id="ARBA00047664"/>
    </source>
</evidence>
<evidence type="ECO:0000256" key="1">
    <source>
        <dbReference type="ARBA" id="ARBA00005054"/>
    </source>
</evidence>
<keyword evidence="9" id="KW-1185">Reference proteome</keyword>
<dbReference type="CDD" id="cd08645">
    <property type="entry name" value="FMT_core_GART"/>
    <property type="match status" value="1"/>
</dbReference>
<protein>
    <recommendedName>
        <fullName evidence="6">Phosphoribosylglycinamide formyltransferase</fullName>
        <ecNumber evidence="6">2.1.2.2</ecNumber>
    </recommendedName>
    <alternativeName>
        <fullName evidence="6">5'-phosphoribosylglycinamide transformylase</fullName>
    </alternativeName>
    <alternativeName>
        <fullName evidence="6">GAR transformylase</fullName>
        <shortName evidence="6">GART</shortName>
    </alternativeName>
</protein>
<dbReference type="InterPro" id="IPR004607">
    <property type="entry name" value="GART"/>
</dbReference>
<dbReference type="Proteomes" id="UP000198862">
    <property type="component" value="Unassembled WGS sequence"/>
</dbReference>
<dbReference type="OrthoDB" id="9806170at2"/>
<keyword evidence="2 6" id="KW-0808">Transferase</keyword>
<keyword evidence="3 6" id="KW-0658">Purine biosynthesis</keyword>
<dbReference type="GO" id="GO:0004644">
    <property type="term" value="F:phosphoribosylglycinamide formyltransferase activity"/>
    <property type="evidence" value="ECO:0007669"/>
    <property type="project" value="UniProtKB-UniRule"/>
</dbReference>
<evidence type="ECO:0000256" key="2">
    <source>
        <dbReference type="ARBA" id="ARBA00022679"/>
    </source>
</evidence>
<dbReference type="FunFam" id="3.40.50.170:FF:000007">
    <property type="entry name" value="Phosphoribosylglycinamide formyltransferase"/>
    <property type="match status" value="1"/>
</dbReference>
<feature type="active site" description="Proton donor" evidence="6">
    <location>
        <position position="111"/>
    </location>
</feature>
<evidence type="ECO:0000259" key="7">
    <source>
        <dbReference type="Pfam" id="PF00551"/>
    </source>
</evidence>
<comment type="pathway">
    <text evidence="1 6">Purine metabolism; IMP biosynthesis via de novo pathway; N(2)-formyl-N(1)-(5-phospho-D-ribosyl)glycinamide from N(1)-(5-phospho-D-ribosyl)glycinamide (10-formyl THF route): step 1/1.</text>
</comment>
<dbReference type="SUPFAM" id="SSF53328">
    <property type="entry name" value="Formyltransferase"/>
    <property type="match status" value="1"/>
</dbReference>
<feature type="domain" description="Formyl transferase N-terminal" evidence="7">
    <location>
        <begin position="4"/>
        <end position="184"/>
    </location>
</feature>
<evidence type="ECO:0000256" key="4">
    <source>
        <dbReference type="ARBA" id="ARBA00038440"/>
    </source>
</evidence>
<feature type="binding site" evidence="6">
    <location>
        <begin position="14"/>
        <end position="16"/>
    </location>
    <ligand>
        <name>N(1)-(5-phospho-beta-D-ribosyl)glycinamide</name>
        <dbReference type="ChEBI" id="CHEBI:143788"/>
    </ligand>
</feature>
<dbReference type="InterPro" id="IPR036477">
    <property type="entry name" value="Formyl_transf_N_sf"/>
</dbReference>
<dbReference type="PANTHER" id="PTHR43369">
    <property type="entry name" value="PHOSPHORIBOSYLGLYCINAMIDE FORMYLTRANSFERASE"/>
    <property type="match status" value="1"/>
</dbReference>
<dbReference type="STRING" id="1123010.SAMN02745724_02213"/>
<dbReference type="RefSeq" id="WP_091983625.1">
    <property type="nucleotide sequence ID" value="NZ_FOLO01000014.1"/>
</dbReference>
<accession>A0A1I1L5K1</accession>
<feature type="binding site" evidence="6">
    <location>
        <begin position="92"/>
        <end position="95"/>
    </location>
    <ligand>
        <name>(6R)-10-formyltetrahydrofolate</name>
        <dbReference type="ChEBI" id="CHEBI:195366"/>
    </ligand>
</feature>
<dbReference type="HAMAP" id="MF_01930">
    <property type="entry name" value="PurN"/>
    <property type="match status" value="1"/>
</dbReference>
<evidence type="ECO:0000313" key="9">
    <source>
        <dbReference type="Proteomes" id="UP000198862"/>
    </source>
</evidence>
<proteinExistence type="inferred from homology"/>
<dbReference type="AlphaFoldDB" id="A0A1I1L5K1"/>
<name>A0A1I1L5K1_9GAMM</name>
<dbReference type="EC" id="2.1.2.2" evidence="6"/>
<sequence length="214" mass="23887">MERMRIAVLISGSGSNLQAIIDACEKQQINGDIVAVISNRPNVYGLERAEKASIETVVLDHKEFESREAYDSALMEKIDTFTPDLVVLAGFMRILTPGLVQKYKGQMLNIHPSLLPKYQGLNTHQRAIDAGDKEHGVSVHFVTEELDGGPVVLQAKINILPDDTADSLAKRIHQKEHIIYPLVVQWFSEQRLTMEEDNAVFNNKKLPAHGADYA</sequence>
<feature type="site" description="Raises pKa of active site His" evidence="6">
    <location>
        <position position="147"/>
    </location>
</feature>